<feature type="transmembrane region" description="Helical" evidence="1">
    <location>
        <begin position="302"/>
        <end position="319"/>
    </location>
</feature>
<dbReference type="EMBL" id="JAZDQT010000001">
    <property type="protein sequence ID" value="MEE1944133.1"/>
    <property type="molecule type" value="Genomic_DNA"/>
</dbReference>
<comment type="caution">
    <text evidence="2">The sequence shown here is derived from an EMBL/GenBank/DDBJ whole genome shotgun (WGS) entry which is preliminary data.</text>
</comment>
<feature type="transmembrane region" description="Helical" evidence="1">
    <location>
        <begin position="86"/>
        <end position="104"/>
    </location>
</feature>
<dbReference type="InterPro" id="IPR022134">
    <property type="entry name" value="DUF3667"/>
</dbReference>
<keyword evidence="1" id="KW-0812">Transmembrane</keyword>
<dbReference type="Proteomes" id="UP001336835">
    <property type="component" value="Unassembled WGS sequence"/>
</dbReference>
<accession>A0ABU7I3T3</accession>
<organism evidence="2 3">
    <name type="scientific">Pedobacter albus</name>
    <dbReference type="NCBI Taxonomy" id="3113905"/>
    <lineage>
        <taxon>Bacteria</taxon>
        <taxon>Pseudomonadati</taxon>
        <taxon>Bacteroidota</taxon>
        <taxon>Sphingobacteriia</taxon>
        <taxon>Sphingobacteriales</taxon>
        <taxon>Sphingobacteriaceae</taxon>
        <taxon>Pedobacter</taxon>
    </lineage>
</organism>
<keyword evidence="1" id="KW-0472">Membrane</keyword>
<protein>
    <submittedName>
        <fullName evidence="2">DUF3667 domain-containing protein</fullName>
    </submittedName>
</protein>
<feature type="transmembrane region" description="Helical" evidence="1">
    <location>
        <begin position="273"/>
        <end position="296"/>
    </location>
</feature>
<dbReference type="Pfam" id="PF12412">
    <property type="entry name" value="DUF3667"/>
    <property type="match status" value="1"/>
</dbReference>
<sequence length="363" mass="42450">MSSVKLRKEKDCLNCGHIVEEHFCPHCGQENIEVKEDAFHMVSHAIADYFHFEHKFFGTLKPLLLKPGQLTKEYVAGKRVSFIHPIRLYIFVSIVFFLFILGGGEKEKKEPAHKKATATVPLSKKDSLQKAKLDAVEDAIKYIPMKEGVKDSILKEAKRNIAADKDEVTEINLDEGKKKGKWGLSKLRGKDSTVVDYEKHQAALPAAKRDGFIKHYFVKRSIELNQYEDPQKKFMEDLMHNIPKMMFLLLPMFALILKLVYINKGKYYYEHLIYSFHLHSAIFLSVLITMLLRWLFGFVYDISGWLEFFCTIYIIWYVYRSLRTFYNSTRWVTVLKIFFLSFCYTFVFTLCFLIIMAVSFAMV</sequence>
<evidence type="ECO:0000313" key="2">
    <source>
        <dbReference type="EMBL" id="MEE1944133.1"/>
    </source>
</evidence>
<gene>
    <name evidence="2" type="ORF">VRU48_03370</name>
</gene>
<reference evidence="2 3" key="1">
    <citation type="submission" date="2024-01" db="EMBL/GenBank/DDBJ databases">
        <title>Pedobacter sp. nov., isolated from fresh soil.</title>
        <authorList>
            <person name="Le N.T.T."/>
        </authorList>
    </citation>
    <scope>NUCLEOTIDE SEQUENCE [LARGE SCALE GENOMIC DNA]</scope>
    <source>
        <strain evidence="2 3">KR3-3</strain>
    </source>
</reference>
<name>A0ABU7I3T3_9SPHI</name>
<evidence type="ECO:0000313" key="3">
    <source>
        <dbReference type="Proteomes" id="UP001336835"/>
    </source>
</evidence>
<feature type="transmembrane region" description="Helical" evidence="1">
    <location>
        <begin position="331"/>
        <end position="362"/>
    </location>
</feature>
<dbReference type="RefSeq" id="WP_330106509.1">
    <property type="nucleotide sequence ID" value="NZ_JAZDQT010000001.1"/>
</dbReference>
<proteinExistence type="predicted"/>
<keyword evidence="3" id="KW-1185">Reference proteome</keyword>
<keyword evidence="1" id="KW-1133">Transmembrane helix</keyword>
<evidence type="ECO:0000256" key="1">
    <source>
        <dbReference type="SAM" id="Phobius"/>
    </source>
</evidence>
<feature type="transmembrane region" description="Helical" evidence="1">
    <location>
        <begin position="242"/>
        <end position="261"/>
    </location>
</feature>